<name>A0A1Y2C679_9FUNG</name>
<dbReference type="Gene3D" id="3.30.200.20">
    <property type="entry name" value="Phosphorylase Kinase, domain 1"/>
    <property type="match status" value="1"/>
</dbReference>
<keyword evidence="4" id="KW-0597">Phosphoprotein</keyword>
<dbReference type="Pfam" id="PF00433">
    <property type="entry name" value="Pkinase_C"/>
    <property type="match status" value="1"/>
</dbReference>
<comment type="similarity">
    <text evidence="1">Belongs to the protein kinase superfamily. AGC Ser/Thr protein kinase family. PKC subfamily.</text>
</comment>
<organism evidence="16 17">
    <name type="scientific">Neocallimastix californiae</name>
    <dbReference type="NCBI Taxonomy" id="1754190"/>
    <lineage>
        <taxon>Eukaryota</taxon>
        <taxon>Fungi</taxon>
        <taxon>Fungi incertae sedis</taxon>
        <taxon>Chytridiomycota</taxon>
        <taxon>Chytridiomycota incertae sedis</taxon>
        <taxon>Neocallimastigomycetes</taxon>
        <taxon>Neocallimastigales</taxon>
        <taxon>Neocallimastigaceae</taxon>
        <taxon>Neocallimastix</taxon>
    </lineage>
</organism>
<dbReference type="OrthoDB" id="63267at2759"/>
<evidence type="ECO:0000256" key="1">
    <source>
        <dbReference type="ARBA" id="ARBA00005490"/>
    </source>
</evidence>
<feature type="domain" description="AGC-kinase C-terminal" evidence="15">
    <location>
        <begin position="531"/>
        <end position="599"/>
    </location>
</feature>
<dbReference type="InterPro" id="IPR017892">
    <property type="entry name" value="Pkinase_C"/>
</dbReference>
<dbReference type="SMART" id="SM00109">
    <property type="entry name" value="C1"/>
    <property type="match status" value="2"/>
</dbReference>
<evidence type="ECO:0000256" key="4">
    <source>
        <dbReference type="ARBA" id="ARBA00022553"/>
    </source>
</evidence>
<evidence type="ECO:0000256" key="8">
    <source>
        <dbReference type="ARBA" id="ARBA00022771"/>
    </source>
</evidence>
<dbReference type="Gene3D" id="3.30.60.20">
    <property type="match status" value="2"/>
</dbReference>
<keyword evidence="5" id="KW-0808">Transferase</keyword>
<evidence type="ECO:0000256" key="5">
    <source>
        <dbReference type="ARBA" id="ARBA00022679"/>
    </source>
</evidence>
<sequence>MATKDAEVEIVFQDDRKSIVGLIWFKSSDLEEATKLKYAESGKNDNTFALQVEPVGELIIQLSYMRANGNYLTLRPGIQRRKAANKMLIYQLGHKLAKLQNYNILKCAMCGEFILSNSGLQCAECNYACHQSCVPTITSKCISQTNSEMEEKKNDPLTLFVSKYNIPHRFKLASNLAAGWCSHCGQMLPVGKQCILKCSECNMVCHHGCKIYIQNLCGLSMDMVKSFTTAIEKTEREKKRNQVAELQRHHKTLIRKPPPTQKRREVTINDFHFMVVLGRGNFGKVMLAEEKTTKRLYAIKVLKKQAIIEDDEVQSMMNEKSAFLAASQINHPFLVNLHSCFSTTTRIYFVMEYCQCGDLISHIGKKNFNKNRAKFYLSEVLLALEFLHSRDIIYRDLKLDNILLTVEGHIKLTDFGLCKGNMSWNATTKTFCGTPEFIAPEILIGSPYTRAVDWWTFGILIYEMIVKEAPFSGEDDEEIFENIINTQPRYPSSMGKDCMAVVRGLLKKNPTQRLGYSIKDAEEIKSQAFFSDVDWKALLEKRITPPYIPTLKSKVDVSLFDEEFTKEPPVLTPVQCFLDPFEQELFDGFAYVNPYLVEN</sequence>
<keyword evidence="9 16" id="KW-0418">Kinase</keyword>
<dbReference type="InterPro" id="IPR000719">
    <property type="entry name" value="Prot_kinase_dom"/>
</dbReference>
<dbReference type="SMART" id="SM00220">
    <property type="entry name" value="S_TKc"/>
    <property type="match status" value="1"/>
</dbReference>
<dbReference type="AlphaFoldDB" id="A0A1Y2C679"/>
<evidence type="ECO:0000256" key="3">
    <source>
        <dbReference type="ARBA" id="ARBA00022527"/>
    </source>
</evidence>
<keyword evidence="8" id="KW-0863">Zinc-finger</keyword>
<dbReference type="Proteomes" id="UP000193920">
    <property type="component" value="Unassembled WGS sequence"/>
</dbReference>
<evidence type="ECO:0000256" key="10">
    <source>
        <dbReference type="ARBA" id="ARBA00022833"/>
    </source>
</evidence>
<gene>
    <name evidence="16" type="ORF">LY90DRAFT_418069</name>
</gene>
<dbReference type="EMBL" id="MCOG01000122">
    <property type="protein sequence ID" value="ORY41795.1"/>
    <property type="molecule type" value="Genomic_DNA"/>
</dbReference>
<dbReference type="PANTHER" id="PTHR24351">
    <property type="entry name" value="RIBOSOMAL PROTEIN S6 KINASE"/>
    <property type="match status" value="1"/>
</dbReference>
<proteinExistence type="inferred from homology"/>
<keyword evidence="3" id="KW-0723">Serine/threonine-protein kinase</keyword>
<dbReference type="PROSITE" id="PS50081">
    <property type="entry name" value="ZF_DAG_PE_2"/>
    <property type="match status" value="2"/>
</dbReference>
<evidence type="ECO:0000256" key="6">
    <source>
        <dbReference type="ARBA" id="ARBA00022723"/>
    </source>
</evidence>
<evidence type="ECO:0000256" key="11">
    <source>
        <dbReference type="ARBA" id="ARBA00022840"/>
    </source>
</evidence>
<dbReference type="CDD" id="cd20822">
    <property type="entry name" value="C1_ScPKC1-like_rpt1"/>
    <property type="match status" value="1"/>
</dbReference>
<dbReference type="Pfam" id="PF00130">
    <property type="entry name" value="C1_1"/>
    <property type="match status" value="2"/>
</dbReference>
<dbReference type="InterPro" id="IPR002219">
    <property type="entry name" value="PKC_DAG/PE"/>
</dbReference>
<dbReference type="PROSITE" id="PS00107">
    <property type="entry name" value="PROTEIN_KINASE_ATP"/>
    <property type="match status" value="1"/>
</dbReference>
<feature type="domain" description="Phorbol-ester/DAG-type" evidence="14">
    <location>
        <begin position="167"/>
        <end position="217"/>
    </location>
</feature>
<dbReference type="InterPro" id="IPR008271">
    <property type="entry name" value="Ser/Thr_kinase_AS"/>
</dbReference>
<dbReference type="FunFam" id="3.30.200.20:FF:000103">
    <property type="entry name" value="Protein kinase C"/>
    <property type="match status" value="1"/>
</dbReference>
<evidence type="ECO:0000256" key="12">
    <source>
        <dbReference type="PROSITE-ProRule" id="PRU10141"/>
    </source>
</evidence>
<dbReference type="Pfam" id="PF00069">
    <property type="entry name" value="Pkinase"/>
    <property type="match status" value="1"/>
</dbReference>
<comment type="caution">
    <text evidence="16">The sequence shown here is derived from an EMBL/GenBank/DDBJ whole genome shotgun (WGS) entry which is preliminary data.</text>
</comment>
<dbReference type="FunFam" id="1.10.510.10:FF:000210">
    <property type="entry name" value="Non-specific serine/threonine protein kinase"/>
    <property type="match status" value="1"/>
</dbReference>
<dbReference type="CDD" id="cd20823">
    <property type="entry name" value="C1_ScPKC1-like_rpt2"/>
    <property type="match status" value="1"/>
</dbReference>
<dbReference type="SUPFAM" id="SSF56112">
    <property type="entry name" value="Protein kinase-like (PK-like)"/>
    <property type="match status" value="1"/>
</dbReference>
<dbReference type="GO" id="GO:0008270">
    <property type="term" value="F:zinc ion binding"/>
    <property type="evidence" value="ECO:0007669"/>
    <property type="project" value="UniProtKB-KW"/>
</dbReference>
<keyword evidence="6" id="KW-0479">Metal-binding</keyword>
<evidence type="ECO:0000313" key="17">
    <source>
        <dbReference type="Proteomes" id="UP000193920"/>
    </source>
</evidence>
<keyword evidence="10" id="KW-0862">Zinc</keyword>
<dbReference type="PROSITE" id="PS51285">
    <property type="entry name" value="AGC_KINASE_CTER"/>
    <property type="match status" value="1"/>
</dbReference>
<reference evidence="16 17" key="1">
    <citation type="submission" date="2016-08" db="EMBL/GenBank/DDBJ databases">
        <title>A Parts List for Fungal Cellulosomes Revealed by Comparative Genomics.</title>
        <authorList>
            <consortium name="DOE Joint Genome Institute"/>
            <person name="Haitjema C.H."/>
            <person name="Gilmore S.P."/>
            <person name="Henske J.K."/>
            <person name="Solomon K.V."/>
            <person name="De Groot R."/>
            <person name="Kuo A."/>
            <person name="Mondo S.J."/>
            <person name="Salamov A.A."/>
            <person name="Labutti K."/>
            <person name="Zhao Z."/>
            <person name="Chiniquy J."/>
            <person name="Barry K."/>
            <person name="Brewer H.M."/>
            <person name="Purvine S.O."/>
            <person name="Wright A.T."/>
            <person name="Boxma B."/>
            <person name="Van Alen T."/>
            <person name="Hackstein J.H."/>
            <person name="Baker S.E."/>
            <person name="Grigoriev I.V."/>
            <person name="O'Malley M.A."/>
        </authorList>
    </citation>
    <scope>NUCLEOTIDE SEQUENCE [LARGE SCALE GENOMIC DNA]</scope>
    <source>
        <strain evidence="16 17">G1</strain>
    </source>
</reference>
<dbReference type="InterPro" id="IPR000961">
    <property type="entry name" value="AGC-kinase_C"/>
</dbReference>
<dbReference type="Gene3D" id="1.10.510.10">
    <property type="entry name" value="Transferase(Phosphotransferase) domain 1"/>
    <property type="match status" value="1"/>
</dbReference>
<dbReference type="PROSITE" id="PS50011">
    <property type="entry name" value="PROTEIN_KINASE_DOM"/>
    <property type="match status" value="1"/>
</dbReference>
<evidence type="ECO:0000259" key="13">
    <source>
        <dbReference type="PROSITE" id="PS50011"/>
    </source>
</evidence>
<evidence type="ECO:0000259" key="14">
    <source>
        <dbReference type="PROSITE" id="PS50081"/>
    </source>
</evidence>
<dbReference type="PROSITE" id="PS00108">
    <property type="entry name" value="PROTEIN_KINASE_ST"/>
    <property type="match status" value="1"/>
</dbReference>
<dbReference type="SUPFAM" id="SSF57889">
    <property type="entry name" value="Cysteine-rich domain"/>
    <property type="match status" value="2"/>
</dbReference>
<protein>
    <recommendedName>
        <fullName evidence="2">protein kinase C</fullName>
        <ecNumber evidence="2">2.7.11.13</ecNumber>
    </recommendedName>
</protein>
<keyword evidence="7 12" id="KW-0547">Nucleotide-binding</keyword>
<feature type="domain" description="Protein kinase" evidence="13">
    <location>
        <begin position="271"/>
        <end position="530"/>
    </location>
</feature>
<dbReference type="GO" id="GO:0005524">
    <property type="term" value="F:ATP binding"/>
    <property type="evidence" value="ECO:0007669"/>
    <property type="project" value="UniProtKB-UniRule"/>
</dbReference>
<dbReference type="PROSITE" id="PS00479">
    <property type="entry name" value="ZF_DAG_PE_1"/>
    <property type="match status" value="1"/>
</dbReference>
<feature type="domain" description="Phorbol-ester/DAG-type" evidence="14">
    <location>
        <begin position="93"/>
        <end position="141"/>
    </location>
</feature>
<evidence type="ECO:0000256" key="2">
    <source>
        <dbReference type="ARBA" id="ARBA00012429"/>
    </source>
</evidence>
<keyword evidence="11 12" id="KW-0067">ATP-binding</keyword>
<dbReference type="InterPro" id="IPR017441">
    <property type="entry name" value="Protein_kinase_ATP_BS"/>
</dbReference>
<evidence type="ECO:0000256" key="9">
    <source>
        <dbReference type="ARBA" id="ARBA00022777"/>
    </source>
</evidence>
<accession>A0A1Y2C679</accession>
<dbReference type="STRING" id="1754190.A0A1Y2C679"/>
<keyword evidence="17" id="KW-1185">Reference proteome</keyword>
<feature type="binding site" evidence="12">
    <location>
        <position position="300"/>
    </location>
    <ligand>
        <name>ATP</name>
        <dbReference type="ChEBI" id="CHEBI:30616"/>
    </ligand>
</feature>
<evidence type="ECO:0000313" key="16">
    <source>
        <dbReference type="EMBL" id="ORY41795.1"/>
    </source>
</evidence>
<dbReference type="EC" id="2.7.11.13" evidence="2"/>
<evidence type="ECO:0000259" key="15">
    <source>
        <dbReference type="PROSITE" id="PS51285"/>
    </source>
</evidence>
<dbReference type="SMART" id="SM00133">
    <property type="entry name" value="S_TK_X"/>
    <property type="match status" value="1"/>
</dbReference>
<evidence type="ECO:0000256" key="7">
    <source>
        <dbReference type="ARBA" id="ARBA00022741"/>
    </source>
</evidence>
<dbReference type="InterPro" id="IPR046349">
    <property type="entry name" value="C1-like_sf"/>
</dbReference>
<dbReference type="GO" id="GO:0004697">
    <property type="term" value="F:diacylglycerol-dependent serine/threonine kinase activity"/>
    <property type="evidence" value="ECO:0007669"/>
    <property type="project" value="UniProtKB-EC"/>
</dbReference>
<dbReference type="InterPro" id="IPR011009">
    <property type="entry name" value="Kinase-like_dom_sf"/>
</dbReference>